<evidence type="ECO:0000256" key="7">
    <source>
        <dbReference type="ARBA" id="ARBA00023136"/>
    </source>
</evidence>
<keyword evidence="1" id="KW-0597">Phosphoprotein</keyword>
<evidence type="ECO:0000256" key="3">
    <source>
        <dbReference type="ARBA" id="ARBA00022723"/>
    </source>
</evidence>
<keyword evidence="9" id="KW-1185">Reference proteome</keyword>
<dbReference type="RefSeq" id="YP_010084959.1">
    <property type="nucleotide sequence ID" value="NC_055166.1"/>
</dbReference>
<evidence type="ECO:0000313" key="8">
    <source>
        <dbReference type="EMBL" id="ASW27075.1"/>
    </source>
</evidence>
<evidence type="ECO:0000256" key="2">
    <source>
        <dbReference type="ARBA" id="ARBA00022562"/>
    </source>
</evidence>
<dbReference type="GO" id="GO:0008270">
    <property type="term" value="F:zinc ion binding"/>
    <property type="evidence" value="ECO:0007669"/>
    <property type="project" value="UniProtKB-KW"/>
</dbReference>
<sequence length="299" mass="33025">MYDSDARASGSARSRSRALRRSLRALRRRRGSGAVRRAALRDRYAPYFRYLATSPADEIAAVREISVPVIKTAPISLPFDLADTVADNCVSLSGLGYYLGIGGCCPSCAVSGEPRLKRADRASLTLAYVQLLNNIYEYRAFLASVAALAEGADAEDVAPADARAERRLGDVLAQPELFFAYHVLRDAGLRDVRALFYRDPAGAGYAMYAIFPGKAVHLHHRVLDHLLSACPGYRVVAHVWQTMFLLVVRKTDARQANADVPAISARDLYCKMSDLNFDGELLLEYRRLYAAFDSFPLPE</sequence>
<dbReference type="Pfam" id="PF02718">
    <property type="entry name" value="Herpes_UL31"/>
    <property type="match status" value="1"/>
</dbReference>
<dbReference type="Proteomes" id="UP000297205">
    <property type="component" value="Segment"/>
</dbReference>
<dbReference type="InterPro" id="IPR021152">
    <property type="entry name" value="Herpes_UL31"/>
</dbReference>
<accession>A0A286MM49</accession>
<keyword evidence="3" id="KW-0479">Metal-binding</keyword>
<gene>
    <name evidence="8" type="primary">UL31</name>
</gene>
<evidence type="ECO:0000256" key="4">
    <source>
        <dbReference type="ARBA" id="ARBA00022771"/>
    </source>
</evidence>
<protein>
    <submittedName>
        <fullName evidence="8">Nuclear egress lamina protein</fullName>
    </submittedName>
</protein>
<keyword evidence="2" id="KW-1048">Host nucleus</keyword>
<dbReference type="HAMAP" id="MF_04023">
    <property type="entry name" value="HSV_NEC1"/>
    <property type="match status" value="1"/>
</dbReference>
<reference evidence="8" key="1">
    <citation type="submission" date="2017-08" db="EMBL/GenBank/DDBJ databases">
        <title>Genome sequence of an alphaherpesvirus from a beluga whale (Delphinapterus leucas).</title>
        <authorList>
            <person name="Davison A.J."/>
            <person name="Nielsen O."/>
            <person name="Subramaniam K."/>
            <person name="Jacob J.M."/>
            <person name="Romero C.H."/>
            <person name="Burek-Huntington K.A."/>
            <person name="Waltzek T.B."/>
        </authorList>
    </citation>
    <scope>NUCLEOTIDE SEQUENCE [LARGE SCALE GENOMIC DNA]</scope>
    <source>
        <strain evidence="8">LN3131-1</strain>
    </source>
</reference>
<keyword evidence="6" id="KW-1043">Host membrane</keyword>
<evidence type="ECO:0000256" key="1">
    <source>
        <dbReference type="ARBA" id="ARBA00022553"/>
    </source>
</evidence>
<organism evidence="8">
    <name type="scientific">Beluga whale alphaherpesvirus 1</name>
    <dbReference type="NCBI Taxonomy" id="1434720"/>
    <lineage>
        <taxon>Viruses</taxon>
        <taxon>Duplodnaviria</taxon>
        <taxon>Heunggongvirae</taxon>
        <taxon>Peploviricota</taxon>
        <taxon>Herviviricetes</taxon>
        <taxon>Herpesvirales</taxon>
        <taxon>Orthoherpesviridae</taxon>
        <taxon>Alphaherpesvirinae</taxon>
        <taxon>Varicellovirus</taxon>
        <taxon>Varicellovirus monodontidalpha1</taxon>
        <taxon>Monodontid alphaherpesvirus 1</taxon>
    </lineage>
</organism>
<dbReference type="GO" id="GO:0046765">
    <property type="term" value="P:viral budding from nuclear membrane"/>
    <property type="evidence" value="ECO:0007669"/>
    <property type="project" value="InterPro"/>
</dbReference>
<evidence type="ECO:0000256" key="5">
    <source>
        <dbReference type="ARBA" id="ARBA00022833"/>
    </source>
</evidence>
<keyword evidence="4" id="KW-0863">Zinc-finger</keyword>
<dbReference type="GeneID" id="65099980"/>
<dbReference type="EMBL" id="MF678601">
    <property type="protein sequence ID" value="ASW27075.1"/>
    <property type="molecule type" value="Genomic_DNA"/>
</dbReference>
<name>A0A286MM49_9ALPH</name>
<evidence type="ECO:0000313" key="9">
    <source>
        <dbReference type="Proteomes" id="UP000297205"/>
    </source>
</evidence>
<dbReference type="KEGG" id="vg:65099980"/>
<keyword evidence="7" id="KW-0472">Membrane</keyword>
<keyword evidence="5" id="KW-0862">Zinc</keyword>
<proteinExistence type="inferred from homology"/>
<evidence type="ECO:0000256" key="6">
    <source>
        <dbReference type="ARBA" id="ARBA00022870"/>
    </source>
</evidence>